<keyword evidence="2 4" id="KW-0732">Signal</keyword>
<sequence length="452" mass="51317">MNMRITNRFGLVSAFLLALAVWACQPKTQEKAVPENLSEALSALPGVVSVKAMDADSLYGEYYEMYFEQPFDHKDTAAGTFRQRVLLGHMGYDRPTVVELQGYNIWTAKAGELSTLLNANQLTIEHRFFKDSAPDSIDWSYLTIEQAATDQHKIIQAVKSIYDQGKWISTGISKGGQTTMIHRRFYPEDVDLSVPYVAPLVFAQEDSRIYEFIDSVGSEECRANVARFQRELLEHKKEVLPLLEAYGKKRGYGFDSLGLAGALDYAALEYPFAFWQWGNTGCEKIPEPGADAETLFTHLRKTVPFSWYDDGGFKSGLPSFYQFSTQLGYYGYRTDGLEDLLTYENPNNQVFAPQKASLVHNPAKMRDLHDWLMKNGSNMLYIYGGYDTWSACAIDLTDSKTNAVKMVNPKATHATRIKHFSEDDKRKIYATLESWLGFEIPEENKEKLKVLQ</sequence>
<dbReference type="GO" id="GO:0008239">
    <property type="term" value="F:dipeptidyl-peptidase activity"/>
    <property type="evidence" value="ECO:0007669"/>
    <property type="project" value="TreeGrafter"/>
</dbReference>
<name>A0AAU9CM62_9BACT</name>
<feature type="signal peptide" evidence="4">
    <location>
        <begin position="1"/>
        <end position="23"/>
    </location>
</feature>
<accession>A0AAU9CM62</accession>
<evidence type="ECO:0000256" key="4">
    <source>
        <dbReference type="SAM" id="SignalP"/>
    </source>
</evidence>
<dbReference type="EMBL" id="AP025314">
    <property type="protein sequence ID" value="BDD09108.1"/>
    <property type="molecule type" value="Genomic_DNA"/>
</dbReference>
<feature type="chain" id="PRO_5043358731" evidence="4">
    <location>
        <begin position="24"/>
        <end position="452"/>
    </location>
</feature>
<dbReference type="GO" id="GO:0004177">
    <property type="term" value="F:aminopeptidase activity"/>
    <property type="evidence" value="ECO:0007669"/>
    <property type="project" value="UniProtKB-KW"/>
</dbReference>
<keyword evidence="6" id="KW-1185">Reference proteome</keyword>
<dbReference type="Pfam" id="PF05576">
    <property type="entry name" value="Peptidase_S37"/>
    <property type="match status" value="1"/>
</dbReference>
<dbReference type="Gene3D" id="3.40.50.1820">
    <property type="entry name" value="alpha/beta hydrolase"/>
    <property type="match status" value="1"/>
</dbReference>
<dbReference type="InterPro" id="IPR029058">
    <property type="entry name" value="AB_hydrolase_fold"/>
</dbReference>
<proteinExistence type="predicted"/>
<dbReference type="GO" id="GO:0006508">
    <property type="term" value="P:proteolysis"/>
    <property type="evidence" value="ECO:0007669"/>
    <property type="project" value="UniProtKB-KW"/>
</dbReference>
<dbReference type="SUPFAM" id="SSF53474">
    <property type="entry name" value="alpha/beta-Hydrolases"/>
    <property type="match status" value="1"/>
</dbReference>
<dbReference type="AlphaFoldDB" id="A0AAU9CM62"/>
<evidence type="ECO:0000256" key="2">
    <source>
        <dbReference type="ARBA" id="ARBA00022729"/>
    </source>
</evidence>
<dbReference type="Proteomes" id="UP001348817">
    <property type="component" value="Chromosome"/>
</dbReference>
<protein>
    <submittedName>
        <fullName evidence="5">Tripeptidyl aminopeptidase</fullName>
    </submittedName>
</protein>
<organism evidence="5 6">
    <name type="scientific">Fulvitalea axinellae</name>
    <dbReference type="NCBI Taxonomy" id="1182444"/>
    <lineage>
        <taxon>Bacteria</taxon>
        <taxon>Pseudomonadati</taxon>
        <taxon>Bacteroidota</taxon>
        <taxon>Cytophagia</taxon>
        <taxon>Cytophagales</taxon>
        <taxon>Persicobacteraceae</taxon>
        <taxon>Fulvitalea</taxon>
    </lineage>
</organism>
<evidence type="ECO:0000313" key="5">
    <source>
        <dbReference type="EMBL" id="BDD09108.1"/>
    </source>
</evidence>
<gene>
    <name evidence="5" type="ORF">FUAX_15400</name>
</gene>
<keyword evidence="3" id="KW-0378">Hydrolase</keyword>
<dbReference type="KEGG" id="fax:FUAX_15400"/>
<keyword evidence="5" id="KW-0031">Aminopeptidase</keyword>
<evidence type="ECO:0000313" key="6">
    <source>
        <dbReference type="Proteomes" id="UP001348817"/>
    </source>
</evidence>
<dbReference type="PANTHER" id="PTHR11010:SF38">
    <property type="entry name" value="LYSOSOMAL PRO-X CARBOXYPEPTIDASE"/>
    <property type="match status" value="1"/>
</dbReference>
<dbReference type="InterPro" id="IPR008761">
    <property type="entry name" value="Peptidase_S37"/>
</dbReference>
<evidence type="ECO:0000256" key="1">
    <source>
        <dbReference type="ARBA" id="ARBA00022670"/>
    </source>
</evidence>
<evidence type="ECO:0000256" key="3">
    <source>
        <dbReference type="ARBA" id="ARBA00022801"/>
    </source>
</evidence>
<reference evidence="5 6" key="1">
    <citation type="submission" date="2021-12" db="EMBL/GenBank/DDBJ databases">
        <title>Genome sequencing of bacteria with rrn-lacking chromosome and rrn-plasmid.</title>
        <authorList>
            <person name="Anda M."/>
            <person name="Iwasaki W."/>
        </authorList>
    </citation>
    <scope>NUCLEOTIDE SEQUENCE [LARGE SCALE GENOMIC DNA]</scope>
    <source>
        <strain evidence="5 6">DSM 100852</strain>
    </source>
</reference>
<keyword evidence="1" id="KW-0645">Protease</keyword>
<dbReference type="PANTHER" id="PTHR11010">
    <property type="entry name" value="PROTEASE S28 PRO-X CARBOXYPEPTIDASE-RELATED"/>
    <property type="match status" value="1"/>
</dbReference>